<dbReference type="InterPro" id="IPR036388">
    <property type="entry name" value="WH-like_DNA-bd_sf"/>
</dbReference>
<dbReference type="GO" id="GO:0003677">
    <property type="term" value="F:DNA binding"/>
    <property type="evidence" value="ECO:0007669"/>
    <property type="project" value="InterPro"/>
</dbReference>
<feature type="domain" description="HTH luxR-type" evidence="1">
    <location>
        <begin position="115"/>
        <end position="180"/>
    </location>
</feature>
<protein>
    <recommendedName>
        <fullName evidence="1">HTH luxR-type domain-containing protein</fullName>
    </recommendedName>
</protein>
<dbReference type="KEGG" id="noa:BKM31_16060"/>
<sequence>MFVTAPYVNVTSDRMAGLDDHPQCRILIEEAAFKDEAAVEAAQHSAKSGCEVRVIDRLPFKLIIGDRDRALVPQSPGTTLPVLLVHPGVIMDALVATFEVHWERALPCKTPWRNNGSDDDRPTEQEVTILRHLARGATEQQIALTLSISKRTVIRRIQLLMERAGAETRFQLALHAVRVGWLSRVTDS</sequence>
<dbReference type="Pfam" id="PF00196">
    <property type="entry name" value="GerE"/>
    <property type="match status" value="1"/>
</dbReference>
<reference evidence="3" key="1">
    <citation type="journal article" date="2017" name="Med. Chem. Commun.">
        <title>Nonomuraea sp. ATCC 55076 harbours the largest actinomycete chromosome to date and the kistamicin biosynthetic gene cluster.</title>
        <authorList>
            <person name="Nazari B."/>
            <person name="Forneris C.C."/>
            <person name="Gibson M.I."/>
            <person name="Moon K."/>
            <person name="Schramma K.R."/>
            <person name="Seyedsayamdost M.R."/>
        </authorList>
    </citation>
    <scope>NUCLEOTIDE SEQUENCE [LARGE SCALE GENOMIC DNA]</scope>
    <source>
        <strain evidence="3">ATCC 55076</strain>
    </source>
</reference>
<evidence type="ECO:0000259" key="1">
    <source>
        <dbReference type="PROSITE" id="PS50043"/>
    </source>
</evidence>
<dbReference type="Gene3D" id="1.10.10.10">
    <property type="entry name" value="Winged helix-like DNA-binding domain superfamily/Winged helix DNA-binding domain"/>
    <property type="match status" value="1"/>
</dbReference>
<dbReference type="Proteomes" id="UP000190797">
    <property type="component" value="Chromosome"/>
</dbReference>
<dbReference type="AlphaFoldDB" id="A0A1U9ZXV7"/>
<dbReference type="CDD" id="cd06170">
    <property type="entry name" value="LuxR_C_like"/>
    <property type="match status" value="1"/>
</dbReference>
<dbReference type="InterPro" id="IPR000792">
    <property type="entry name" value="Tscrpt_reg_LuxR_C"/>
</dbReference>
<gene>
    <name evidence="2" type="ORF">BKM31_16060</name>
</gene>
<organism evidence="2 3">
    <name type="scientific">[Actinomadura] parvosata subsp. kistnae</name>
    <dbReference type="NCBI Taxonomy" id="1909395"/>
    <lineage>
        <taxon>Bacteria</taxon>
        <taxon>Bacillati</taxon>
        <taxon>Actinomycetota</taxon>
        <taxon>Actinomycetes</taxon>
        <taxon>Streptosporangiales</taxon>
        <taxon>Streptosporangiaceae</taxon>
        <taxon>Nonomuraea</taxon>
    </lineage>
</organism>
<dbReference type="SUPFAM" id="SSF46894">
    <property type="entry name" value="C-terminal effector domain of the bipartite response regulators"/>
    <property type="match status" value="1"/>
</dbReference>
<evidence type="ECO:0000313" key="3">
    <source>
        <dbReference type="Proteomes" id="UP000190797"/>
    </source>
</evidence>
<evidence type="ECO:0000313" key="2">
    <source>
        <dbReference type="EMBL" id="AQZ62774.1"/>
    </source>
</evidence>
<proteinExistence type="predicted"/>
<keyword evidence="3" id="KW-1185">Reference proteome</keyword>
<accession>A0A1U9ZXV7</accession>
<name>A0A1U9ZXV7_9ACTN</name>
<dbReference type="SMART" id="SM00421">
    <property type="entry name" value="HTH_LUXR"/>
    <property type="match status" value="1"/>
</dbReference>
<dbReference type="EMBL" id="CP017717">
    <property type="protein sequence ID" value="AQZ62774.1"/>
    <property type="molecule type" value="Genomic_DNA"/>
</dbReference>
<dbReference type="InterPro" id="IPR016032">
    <property type="entry name" value="Sig_transdc_resp-reg_C-effctor"/>
</dbReference>
<dbReference type="PROSITE" id="PS50043">
    <property type="entry name" value="HTH_LUXR_2"/>
    <property type="match status" value="1"/>
</dbReference>
<dbReference type="GO" id="GO:0006355">
    <property type="term" value="P:regulation of DNA-templated transcription"/>
    <property type="evidence" value="ECO:0007669"/>
    <property type="project" value="InterPro"/>
</dbReference>
<dbReference type="STRING" id="1909395.BKM31_16060"/>